<sequence length="40" mass="4780">MTKHRLTPQTRTKAPQRVSNPQTRARDNPQGKRQREERKP</sequence>
<evidence type="ECO:0000313" key="2">
    <source>
        <dbReference type="EMBL" id="DAD88278.1"/>
    </source>
</evidence>
<feature type="region of interest" description="Disordered" evidence="1">
    <location>
        <begin position="1"/>
        <end position="40"/>
    </location>
</feature>
<organism evidence="2">
    <name type="scientific">Siphoviridae sp. ctOiG6</name>
    <dbReference type="NCBI Taxonomy" id="2826313"/>
    <lineage>
        <taxon>Viruses</taxon>
        <taxon>Duplodnaviria</taxon>
        <taxon>Heunggongvirae</taxon>
        <taxon>Uroviricota</taxon>
        <taxon>Caudoviricetes</taxon>
    </lineage>
</organism>
<evidence type="ECO:0000256" key="1">
    <source>
        <dbReference type="SAM" id="MobiDB-lite"/>
    </source>
</evidence>
<reference evidence="2" key="1">
    <citation type="journal article" date="2021" name="Proc. Natl. Acad. Sci. U.S.A.">
        <title>A Catalog of Tens of Thousands of Viruses from Human Metagenomes Reveals Hidden Associations with Chronic Diseases.</title>
        <authorList>
            <person name="Tisza M.J."/>
            <person name="Buck C.B."/>
        </authorList>
    </citation>
    <scope>NUCLEOTIDE SEQUENCE</scope>
    <source>
        <strain evidence="2">CtOiG6</strain>
    </source>
</reference>
<feature type="compositionally biased region" description="Basic and acidic residues" evidence="1">
    <location>
        <begin position="24"/>
        <end position="40"/>
    </location>
</feature>
<feature type="compositionally biased region" description="Polar residues" evidence="1">
    <location>
        <begin position="7"/>
        <end position="23"/>
    </location>
</feature>
<protein>
    <submittedName>
        <fullName evidence="2">Uncharacterized protein</fullName>
    </submittedName>
</protein>
<proteinExistence type="predicted"/>
<accession>A0A8S5N0Z7</accession>
<dbReference type="EMBL" id="BK015038">
    <property type="protein sequence ID" value="DAD88278.1"/>
    <property type="molecule type" value="Genomic_DNA"/>
</dbReference>
<name>A0A8S5N0Z7_9CAUD</name>